<dbReference type="AlphaFoldDB" id="K6H5M6"/>
<comment type="caution">
    <text evidence="1">The sequence shown here is derived from an EMBL/GenBank/DDBJ whole genome shotgun (WGS) entry which is preliminary data.</text>
</comment>
<dbReference type="EMBL" id="ALAO01000341">
    <property type="protein sequence ID" value="EKO37803.1"/>
    <property type="molecule type" value="Genomic_DNA"/>
</dbReference>
<dbReference type="Proteomes" id="UP000006272">
    <property type="component" value="Unassembled WGS sequence"/>
</dbReference>
<gene>
    <name evidence="1" type="ORF">B193_3516</name>
</gene>
<evidence type="ECO:0000313" key="2">
    <source>
        <dbReference type="Proteomes" id="UP000006272"/>
    </source>
</evidence>
<accession>K6H5M6</accession>
<protein>
    <submittedName>
        <fullName evidence="1">Uncharacterized protein</fullName>
    </submittedName>
</protein>
<proteinExistence type="predicted"/>
<evidence type="ECO:0000313" key="1">
    <source>
        <dbReference type="EMBL" id="EKO37803.1"/>
    </source>
</evidence>
<name>K6H5M6_9BACT</name>
<sequence>MLHAQETQADMDPKILDAFHMMWDAHPSPVMLTKANHTVLAVNPAAASAGIQPGIKCFSLCGPDKPCAACQAHVAMKNNACVRSQVHSAGRFVDSFWTPVAGVKGVYIHYANDITDCVREDMLAQGGAS</sequence>
<reference evidence="1 2" key="1">
    <citation type="submission" date="2012-07" db="EMBL/GenBank/DDBJ databases">
        <title>Draft genome sequence of Desulfovibrio magneticus str. Maddingley MBC34 obtained from a metagenomic sequence of a methanogenic enrichment isolated from coal-seam formation water in Victoria, Australia.</title>
        <authorList>
            <person name="Greenfield P."/>
            <person name="Hendry P."/>
            <person name="Li D."/>
            <person name="Rosewarne C.P."/>
            <person name="Tran-Dinh N."/>
            <person name="Elbourne L.D.H."/>
            <person name="Paulsen I.T."/>
            <person name="Midgley D.J."/>
        </authorList>
    </citation>
    <scope>NUCLEOTIDE SEQUENCE [LARGE SCALE GENOMIC DNA]</scope>
    <source>
        <strain evidence="2">Maddingley MBC34</strain>
    </source>
</reference>
<dbReference type="PATRIC" id="fig|1206767.3.peg.3439"/>
<organism evidence="1 2">
    <name type="scientific">Solidesulfovibrio magneticus str. Maddingley MBC34</name>
    <dbReference type="NCBI Taxonomy" id="1206767"/>
    <lineage>
        <taxon>Bacteria</taxon>
        <taxon>Pseudomonadati</taxon>
        <taxon>Thermodesulfobacteriota</taxon>
        <taxon>Desulfovibrionia</taxon>
        <taxon>Desulfovibrionales</taxon>
        <taxon>Desulfovibrionaceae</taxon>
        <taxon>Solidesulfovibrio</taxon>
    </lineage>
</organism>